<dbReference type="InterPro" id="IPR037493">
    <property type="entry name" value="ExoIII-like"/>
</dbReference>
<evidence type="ECO:0000313" key="9">
    <source>
        <dbReference type="Proteomes" id="UP000718630"/>
    </source>
</evidence>
<dbReference type="PANTHER" id="PTHR43250">
    <property type="entry name" value="EXODEOXYRIBONUCLEASE III"/>
    <property type="match status" value="1"/>
</dbReference>
<comment type="cofactor">
    <cofactor evidence="5">
        <name>Mg(2+)</name>
        <dbReference type="ChEBI" id="CHEBI:18420"/>
    </cofactor>
    <cofactor evidence="5">
        <name>Mn(2+)</name>
        <dbReference type="ChEBI" id="CHEBI:29035"/>
    </cofactor>
    <text evidence="5">Probably binds two magnesium or manganese ions per subunit.</text>
</comment>
<name>A0A929QXI9_9ACTO</name>
<dbReference type="Pfam" id="PF03372">
    <property type="entry name" value="Exo_endo_phos"/>
    <property type="match status" value="1"/>
</dbReference>
<dbReference type="SUPFAM" id="SSF56219">
    <property type="entry name" value="DNase I-like"/>
    <property type="match status" value="1"/>
</dbReference>
<feature type="binding site" evidence="5">
    <location>
        <position position="127"/>
    </location>
    <ligand>
        <name>Mg(2+)</name>
        <dbReference type="ChEBI" id="CHEBI:18420"/>
        <label>1</label>
    </ligand>
</feature>
<keyword evidence="8" id="KW-0255">Endonuclease</keyword>
<gene>
    <name evidence="8" type="ORF">HXK03_00995</name>
</gene>
<feature type="non-terminal residue" evidence="8">
    <location>
        <position position="1"/>
    </location>
</feature>
<keyword evidence="2 5" id="KW-0479">Metal-binding</keyword>
<dbReference type="GO" id="GO:0008311">
    <property type="term" value="F:double-stranded DNA 3'-5' DNA exonuclease activity"/>
    <property type="evidence" value="ECO:0007669"/>
    <property type="project" value="InterPro"/>
</dbReference>
<evidence type="ECO:0000256" key="1">
    <source>
        <dbReference type="ARBA" id="ARBA00007092"/>
    </source>
</evidence>
<feature type="binding site" evidence="5">
    <location>
        <position position="26"/>
    </location>
    <ligand>
        <name>Mg(2+)</name>
        <dbReference type="ChEBI" id="CHEBI:18420"/>
        <label>1</label>
    </ligand>
</feature>
<feature type="binding site" evidence="5">
    <location>
        <position position="24"/>
    </location>
    <ligand>
        <name>Mg(2+)</name>
        <dbReference type="ChEBI" id="CHEBI:18420"/>
        <label>1</label>
    </ligand>
</feature>
<evidence type="ECO:0000256" key="2">
    <source>
        <dbReference type="ARBA" id="ARBA00022723"/>
    </source>
</evidence>
<organism evidence="8 9">
    <name type="scientific">Schaalia georgiae</name>
    <dbReference type="NCBI Taxonomy" id="52768"/>
    <lineage>
        <taxon>Bacteria</taxon>
        <taxon>Bacillati</taxon>
        <taxon>Actinomycetota</taxon>
        <taxon>Actinomycetes</taxon>
        <taxon>Actinomycetales</taxon>
        <taxon>Actinomycetaceae</taxon>
        <taxon>Schaalia</taxon>
    </lineage>
</organism>
<feature type="site" description="Transition state stabilizer" evidence="6">
    <location>
        <position position="26"/>
    </location>
</feature>
<reference evidence="8" key="1">
    <citation type="submission" date="2020-04" db="EMBL/GenBank/DDBJ databases">
        <title>Deep metagenomics examines the oral microbiome during advanced dental caries in children, revealing novel taxa and co-occurrences with host molecules.</title>
        <authorList>
            <person name="Baker J.L."/>
            <person name="Morton J.T."/>
            <person name="Dinis M."/>
            <person name="Alvarez R."/>
            <person name="Tran N.C."/>
            <person name="Knight R."/>
            <person name="Edlund A."/>
        </authorList>
    </citation>
    <scope>NUCLEOTIDE SEQUENCE</scope>
    <source>
        <strain evidence="8">JCVI_32_bin.64</strain>
    </source>
</reference>
<dbReference type="PANTHER" id="PTHR43250:SF2">
    <property type="entry name" value="EXODEOXYRIBONUCLEASE III"/>
    <property type="match status" value="1"/>
</dbReference>
<evidence type="ECO:0000256" key="4">
    <source>
        <dbReference type="ARBA" id="ARBA00022842"/>
    </source>
</evidence>
<dbReference type="GO" id="GO:0006281">
    <property type="term" value="P:DNA repair"/>
    <property type="evidence" value="ECO:0007669"/>
    <property type="project" value="InterPro"/>
</dbReference>
<dbReference type="PROSITE" id="PS51435">
    <property type="entry name" value="AP_NUCLEASE_F1_4"/>
    <property type="match status" value="1"/>
</dbReference>
<comment type="similarity">
    <text evidence="1">Belongs to the DNA repair enzymes AP/ExoA family.</text>
</comment>
<dbReference type="AlphaFoldDB" id="A0A929QXI9"/>
<dbReference type="Proteomes" id="UP000718630">
    <property type="component" value="Unassembled WGS sequence"/>
</dbReference>
<dbReference type="InterPro" id="IPR005135">
    <property type="entry name" value="Endo/exonuclease/phosphatase"/>
</dbReference>
<evidence type="ECO:0000256" key="5">
    <source>
        <dbReference type="PIRSR" id="PIRSR604808-2"/>
    </source>
</evidence>
<dbReference type="Gene3D" id="3.60.10.10">
    <property type="entry name" value="Endonuclease/exonuclease/phosphatase"/>
    <property type="match status" value="1"/>
</dbReference>
<keyword evidence="5" id="KW-0464">Manganese</keyword>
<comment type="caution">
    <text evidence="8">The sequence shown here is derived from an EMBL/GenBank/DDBJ whole genome shotgun (WGS) entry which is preliminary data.</text>
</comment>
<feature type="domain" description="Endonuclease/exonuclease/phosphatase" evidence="7">
    <location>
        <begin position="6"/>
        <end position="127"/>
    </location>
</feature>
<evidence type="ECO:0000313" key="8">
    <source>
        <dbReference type="EMBL" id="MBF0939441.1"/>
    </source>
</evidence>
<accession>A0A929QXI9</accession>
<protein>
    <submittedName>
        <fullName evidence="8">Endonuclease/exonuclease/phosphatase family protein</fullName>
    </submittedName>
</protein>
<evidence type="ECO:0000256" key="3">
    <source>
        <dbReference type="ARBA" id="ARBA00022801"/>
    </source>
</evidence>
<evidence type="ECO:0000256" key="6">
    <source>
        <dbReference type="PIRSR" id="PIRSR604808-3"/>
    </source>
</evidence>
<dbReference type="InterPro" id="IPR004808">
    <property type="entry name" value="AP_endonuc_1"/>
</dbReference>
<sequence length="136" mass="14914">IGARMAELLASAASGGEQAVVCGDFNVVRSRADIKNWASNHNKRAGVLDEEIAFLNGWVEEGWHDVVRDLAGGVQGPYSWWTWRGQAFANDAGWRLDYQFATPGLARTARSFTIGRAPSYGQRFSDHAPVGVVYDL</sequence>
<dbReference type="GO" id="GO:0004519">
    <property type="term" value="F:endonuclease activity"/>
    <property type="evidence" value="ECO:0007669"/>
    <property type="project" value="UniProtKB-KW"/>
</dbReference>
<feature type="binding site" evidence="5">
    <location>
        <position position="126"/>
    </location>
    <ligand>
        <name>Mg(2+)</name>
        <dbReference type="ChEBI" id="CHEBI:18420"/>
        <label>1</label>
    </ligand>
</feature>
<keyword evidence="8" id="KW-0540">Nuclease</keyword>
<dbReference type="EMBL" id="JABZFZ010000024">
    <property type="protein sequence ID" value="MBF0939441.1"/>
    <property type="molecule type" value="Genomic_DNA"/>
</dbReference>
<evidence type="ECO:0000259" key="7">
    <source>
        <dbReference type="Pfam" id="PF03372"/>
    </source>
</evidence>
<feature type="site" description="Interaction with DNA substrate" evidence="6">
    <location>
        <position position="127"/>
    </location>
</feature>
<feature type="site" description="Important for catalytic activity" evidence="6">
    <location>
        <position position="97"/>
    </location>
</feature>
<keyword evidence="4 5" id="KW-0460">Magnesium</keyword>
<dbReference type="InterPro" id="IPR036691">
    <property type="entry name" value="Endo/exonu/phosph_ase_sf"/>
</dbReference>
<proteinExistence type="inferred from homology"/>
<keyword evidence="3" id="KW-0378">Hydrolase</keyword>
<dbReference type="GO" id="GO:0046872">
    <property type="term" value="F:metal ion binding"/>
    <property type="evidence" value="ECO:0007669"/>
    <property type="project" value="UniProtKB-KW"/>
</dbReference>